<feature type="binding site" evidence="3">
    <location>
        <position position="384"/>
    </location>
    <ligand>
        <name>Zn(2+)</name>
        <dbReference type="ChEBI" id="CHEBI:29105"/>
        <label>2</label>
    </ligand>
</feature>
<protein>
    <recommendedName>
        <fullName evidence="1">alkaline phosphatase</fullName>
        <ecNumber evidence="1">3.1.3.1</ecNumber>
    </recommendedName>
</protein>
<feature type="binding site" evidence="3">
    <location>
        <position position="285"/>
    </location>
    <ligand>
        <name>Mg(2+)</name>
        <dbReference type="ChEBI" id="CHEBI:18420"/>
    </ligand>
</feature>
<dbReference type="InterPro" id="IPR017850">
    <property type="entry name" value="Alkaline_phosphatase_core_sf"/>
</dbReference>
<dbReference type="GO" id="GO:0046872">
    <property type="term" value="F:metal ion binding"/>
    <property type="evidence" value="ECO:0007669"/>
    <property type="project" value="UniProtKB-KW"/>
</dbReference>
<feature type="active site" description="Phosphoserine intermediate" evidence="2">
    <location>
        <position position="224"/>
    </location>
</feature>
<comment type="cofactor">
    <cofactor evidence="3">
        <name>Zn(2+)</name>
        <dbReference type="ChEBI" id="CHEBI:29105"/>
    </cofactor>
    <text evidence="3">Binds 2 Zn(2+) ions.</text>
</comment>
<dbReference type="PANTHER" id="PTHR11596:SF72">
    <property type="entry name" value="ALKALINE PHOSPHATASE"/>
    <property type="match status" value="1"/>
</dbReference>
<keyword evidence="3" id="KW-0460">Magnesium</keyword>
<feature type="binding site" evidence="3">
    <location>
        <position position="380"/>
    </location>
    <ligand>
        <name>Zn(2+)</name>
        <dbReference type="ChEBI" id="CHEBI:29105"/>
        <label>2</label>
    </ligand>
</feature>
<evidence type="ECO:0000313" key="6">
    <source>
        <dbReference type="EMBL" id="KIJ98104.1"/>
    </source>
</evidence>
<reference evidence="6 7" key="1">
    <citation type="submission" date="2014-04" db="EMBL/GenBank/DDBJ databases">
        <authorList>
            <consortium name="DOE Joint Genome Institute"/>
            <person name="Kuo A."/>
            <person name="Kohler A."/>
            <person name="Nagy L.G."/>
            <person name="Floudas D."/>
            <person name="Copeland A."/>
            <person name="Barry K.W."/>
            <person name="Cichocki N."/>
            <person name="Veneault-Fourrey C."/>
            <person name="LaButti K."/>
            <person name="Lindquist E.A."/>
            <person name="Lipzen A."/>
            <person name="Lundell T."/>
            <person name="Morin E."/>
            <person name="Murat C."/>
            <person name="Sun H."/>
            <person name="Tunlid A."/>
            <person name="Henrissat B."/>
            <person name="Grigoriev I.V."/>
            <person name="Hibbett D.S."/>
            <person name="Martin F."/>
            <person name="Nordberg H.P."/>
            <person name="Cantor M.N."/>
            <person name="Hua S.X."/>
        </authorList>
    </citation>
    <scope>NUCLEOTIDE SEQUENCE [LARGE SCALE GENOMIC DNA]</scope>
    <source>
        <strain evidence="6 7">LaAM-08-1</strain>
    </source>
</reference>
<dbReference type="PANTHER" id="PTHR11596">
    <property type="entry name" value="ALKALINE PHOSPHATASE"/>
    <property type="match status" value="1"/>
</dbReference>
<feature type="signal peptide" evidence="5">
    <location>
        <begin position="1"/>
        <end position="21"/>
    </location>
</feature>
<keyword evidence="5" id="KW-0732">Signal</keyword>
<feature type="binding site" evidence="3">
    <location>
        <position position="556"/>
    </location>
    <ligand>
        <name>Zn(2+)</name>
        <dbReference type="ChEBI" id="CHEBI:29105"/>
        <label>2</label>
    </ligand>
</feature>
<feature type="chain" id="PRO_5002205373" description="alkaline phosphatase" evidence="5">
    <location>
        <begin position="22"/>
        <end position="598"/>
    </location>
</feature>
<feature type="binding site" evidence="3">
    <location>
        <position position="425"/>
    </location>
    <ligand>
        <name>Zn(2+)</name>
        <dbReference type="ChEBI" id="CHEBI:29105"/>
        <label>2</label>
    </ligand>
</feature>
<comment type="similarity">
    <text evidence="4">Belongs to the alkaline phosphatase family.</text>
</comment>
<dbReference type="Gene3D" id="3.40.720.10">
    <property type="entry name" value="Alkaline Phosphatase, subunit A"/>
    <property type="match status" value="2"/>
</dbReference>
<feature type="binding site" evidence="3">
    <location>
        <position position="426"/>
    </location>
    <ligand>
        <name>Zn(2+)</name>
        <dbReference type="ChEBI" id="CHEBI:29105"/>
        <label>2</label>
    </ligand>
</feature>
<name>A0A0C9WME7_9AGAR</name>
<organism evidence="6 7">
    <name type="scientific">Laccaria amethystina LaAM-08-1</name>
    <dbReference type="NCBI Taxonomy" id="1095629"/>
    <lineage>
        <taxon>Eukaryota</taxon>
        <taxon>Fungi</taxon>
        <taxon>Dikarya</taxon>
        <taxon>Basidiomycota</taxon>
        <taxon>Agaricomycotina</taxon>
        <taxon>Agaricomycetes</taxon>
        <taxon>Agaricomycetidae</taxon>
        <taxon>Agaricales</taxon>
        <taxon>Agaricineae</taxon>
        <taxon>Hydnangiaceae</taxon>
        <taxon>Laccaria</taxon>
    </lineage>
</organism>
<dbReference type="AlphaFoldDB" id="A0A0C9WME7"/>
<feature type="binding site" evidence="3">
    <location>
        <position position="283"/>
    </location>
    <ligand>
        <name>Mg(2+)</name>
        <dbReference type="ChEBI" id="CHEBI:18420"/>
    </ligand>
</feature>
<evidence type="ECO:0000256" key="4">
    <source>
        <dbReference type="RuleBase" id="RU003946"/>
    </source>
</evidence>
<keyword evidence="3" id="KW-0862">Zinc</keyword>
<sequence>MRRSTTAATALLLGAATLASAQTYQRLGTCPKLGCVFPPDQTEFLAGQLFDIRLEVHAPVNGSEATNGVPDEKFTFCIQGGNGPCEDATKFFKAKEPALEKWTFQYYEDLFARDAKTPTVVNVTSKAYRALSLAQPGSYTAKLSYNGGGQTVANWVVRKPATDRRAKNVLFFIGDGMTQAMITAARLIAHKSINGKYQSLMQMDQMDNLGHQMTHSIDSFITDSANSATALYTGKKSTVNALGVYVDSSKNSFDDPKVETIAELFRRRIGGALGIVSTAYIADATPAGLCSHTRDRGQYASIVTEYLYNATFLNSTFAWPTSCQGPDVIFGGGAEQFIAGTGSPNGTDFYKAFQAQGYNARQKKGKGEGWFMMSEAASIDKMMHVLDYDRALGDLLELDNTIRASIAHLKEIGEYENTLIVVTADHGHGFDVFGGADTKYLAAQSTDRKKRDAVGVYVNSGLSGYTVAPGSLPNNQTVVFGSEGPNFPVQWNPRYTYAAGFGANPDHRETYSISTKGPRVPATAGADGTYVVNPADNQAGFTVEGTLPTDEPQGVHSLTDVSVFANGPGAEAFKGVYNSIDIFFKIADALALGRTDGT</sequence>
<gene>
    <name evidence="6" type="ORF">K443DRAFT_133571</name>
</gene>
<reference evidence="7" key="2">
    <citation type="submission" date="2015-01" db="EMBL/GenBank/DDBJ databases">
        <title>Evolutionary Origins and Diversification of the Mycorrhizal Mutualists.</title>
        <authorList>
            <consortium name="DOE Joint Genome Institute"/>
            <consortium name="Mycorrhizal Genomics Consortium"/>
            <person name="Kohler A."/>
            <person name="Kuo A."/>
            <person name="Nagy L.G."/>
            <person name="Floudas D."/>
            <person name="Copeland A."/>
            <person name="Barry K.W."/>
            <person name="Cichocki N."/>
            <person name="Veneault-Fourrey C."/>
            <person name="LaButti K."/>
            <person name="Lindquist E.A."/>
            <person name="Lipzen A."/>
            <person name="Lundell T."/>
            <person name="Morin E."/>
            <person name="Murat C."/>
            <person name="Riley R."/>
            <person name="Ohm R."/>
            <person name="Sun H."/>
            <person name="Tunlid A."/>
            <person name="Henrissat B."/>
            <person name="Grigoriev I.V."/>
            <person name="Hibbett D.S."/>
            <person name="Martin F."/>
        </authorList>
    </citation>
    <scope>NUCLEOTIDE SEQUENCE [LARGE SCALE GENOMIC DNA]</scope>
    <source>
        <strain evidence="7">LaAM-08-1</strain>
    </source>
</reference>
<dbReference type="Pfam" id="PF00245">
    <property type="entry name" value="Alk_phosphatase"/>
    <property type="match status" value="2"/>
</dbReference>
<dbReference type="CDD" id="cd16012">
    <property type="entry name" value="ALP"/>
    <property type="match status" value="1"/>
</dbReference>
<keyword evidence="7" id="KW-1185">Reference proteome</keyword>
<dbReference type="OrthoDB" id="5818554at2759"/>
<feature type="binding site" evidence="3">
    <location>
        <position position="175"/>
    </location>
    <ligand>
        <name>Mg(2+)</name>
        <dbReference type="ChEBI" id="CHEBI:18420"/>
    </ligand>
</feature>
<feature type="binding site" evidence="3">
    <location>
        <position position="375"/>
    </location>
    <ligand>
        <name>Mg(2+)</name>
        <dbReference type="ChEBI" id="CHEBI:18420"/>
    </ligand>
</feature>
<evidence type="ECO:0000256" key="2">
    <source>
        <dbReference type="PIRSR" id="PIRSR601952-1"/>
    </source>
</evidence>
<dbReference type="STRING" id="1095629.A0A0C9WME7"/>
<dbReference type="HOGENOM" id="CLU_008539_3_0_1"/>
<comment type="cofactor">
    <cofactor evidence="3">
        <name>Mg(2+)</name>
        <dbReference type="ChEBI" id="CHEBI:18420"/>
    </cofactor>
    <text evidence="3">Binds 1 Mg(2+) ion.</text>
</comment>
<dbReference type="PRINTS" id="PR00113">
    <property type="entry name" value="ALKPHPHTASE"/>
</dbReference>
<dbReference type="InterPro" id="IPR001952">
    <property type="entry name" value="Alkaline_phosphatase"/>
</dbReference>
<dbReference type="EMBL" id="KN838676">
    <property type="protein sequence ID" value="KIJ98104.1"/>
    <property type="molecule type" value="Genomic_DNA"/>
</dbReference>
<evidence type="ECO:0000256" key="5">
    <source>
        <dbReference type="SAM" id="SignalP"/>
    </source>
</evidence>
<keyword evidence="3" id="KW-0479">Metal-binding</keyword>
<dbReference type="Proteomes" id="UP000054477">
    <property type="component" value="Unassembled WGS sequence"/>
</dbReference>
<evidence type="ECO:0000256" key="3">
    <source>
        <dbReference type="PIRSR" id="PIRSR601952-2"/>
    </source>
</evidence>
<dbReference type="SUPFAM" id="SSF53649">
    <property type="entry name" value="Alkaline phosphatase-like"/>
    <property type="match status" value="1"/>
</dbReference>
<evidence type="ECO:0000313" key="7">
    <source>
        <dbReference type="Proteomes" id="UP000054477"/>
    </source>
</evidence>
<dbReference type="SMART" id="SM00098">
    <property type="entry name" value="alkPPc"/>
    <property type="match status" value="1"/>
</dbReference>
<evidence type="ECO:0000256" key="1">
    <source>
        <dbReference type="ARBA" id="ARBA00012647"/>
    </source>
</evidence>
<dbReference type="GO" id="GO:0004035">
    <property type="term" value="F:alkaline phosphatase activity"/>
    <property type="evidence" value="ECO:0007669"/>
    <property type="project" value="UniProtKB-EC"/>
</dbReference>
<dbReference type="EC" id="3.1.3.1" evidence="1"/>
<proteinExistence type="inferred from homology"/>
<accession>A0A0C9WME7</accession>